<accession>A0A0B7HP03</accession>
<proteinExistence type="predicted"/>
<dbReference type="Proteomes" id="UP000044026">
    <property type="component" value="Unassembled WGS sequence"/>
</dbReference>
<sequence length="157" mass="17682">MKHNRTLIFVKGMSCSGCEQTVGERLETISGVTVSQINAKNKTVTLNAPSTISFHKLSQTLEGTHLFPSIKNPWRKLQPSHKKHLTNNGVFYCPMQCEGDKTYSKAGDCPICGMDLVAEMSLHEDGLDIDALKIKELKHKFWGAVAFYPTYFHHRDE</sequence>
<gene>
    <name evidence="2" type="ORF">CCAN12_800031</name>
</gene>
<dbReference type="SUPFAM" id="SSF55008">
    <property type="entry name" value="HMA, heavy metal-associated domain"/>
    <property type="match status" value="1"/>
</dbReference>
<dbReference type="AlphaFoldDB" id="A0A0B7HP03"/>
<dbReference type="InterPro" id="IPR006121">
    <property type="entry name" value="HMA_dom"/>
</dbReference>
<dbReference type="Gene3D" id="3.30.70.100">
    <property type="match status" value="1"/>
</dbReference>
<dbReference type="PROSITE" id="PS50846">
    <property type="entry name" value="HMA_2"/>
    <property type="match status" value="1"/>
</dbReference>
<dbReference type="InterPro" id="IPR045800">
    <property type="entry name" value="HMBD"/>
</dbReference>
<evidence type="ECO:0000313" key="3">
    <source>
        <dbReference type="Proteomes" id="UP000044026"/>
    </source>
</evidence>
<dbReference type="CDD" id="cd00371">
    <property type="entry name" value="HMA"/>
    <property type="match status" value="1"/>
</dbReference>
<dbReference type="GO" id="GO:0046872">
    <property type="term" value="F:metal ion binding"/>
    <property type="evidence" value="ECO:0007669"/>
    <property type="project" value="InterPro"/>
</dbReference>
<dbReference type="EMBL" id="CDOE01000079">
    <property type="protein sequence ID" value="CEN41025.1"/>
    <property type="molecule type" value="Genomic_DNA"/>
</dbReference>
<protein>
    <recommendedName>
        <fullName evidence="1">HMA domain-containing protein</fullName>
    </recommendedName>
</protein>
<evidence type="ECO:0000313" key="2">
    <source>
        <dbReference type="EMBL" id="CEN41025.1"/>
    </source>
</evidence>
<reference evidence="2 3" key="1">
    <citation type="submission" date="2015-01" db="EMBL/GenBank/DDBJ databases">
        <authorList>
            <person name="Xiang T."/>
            <person name="Song Y."/>
            <person name="Huang L."/>
            <person name="Wang B."/>
            <person name="Wu P."/>
        </authorList>
    </citation>
    <scope>NUCLEOTIDE SEQUENCE [LARGE SCALE GENOMIC DNA]</scope>
    <source>
        <strain evidence="2 3">Cc12</strain>
    </source>
</reference>
<name>A0A0B7HP03_9FLAO</name>
<evidence type="ECO:0000259" key="1">
    <source>
        <dbReference type="PROSITE" id="PS50846"/>
    </source>
</evidence>
<dbReference type="Pfam" id="PF19335">
    <property type="entry name" value="HMBD"/>
    <property type="match status" value="1"/>
</dbReference>
<dbReference type="InterPro" id="IPR036163">
    <property type="entry name" value="HMA_dom_sf"/>
</dbReference>
<feature type="domain" description="HMA" evidence="1">
    <location>
        <begin position="4"/>
        <end position="69"/>
    </location>
</feature>
<dbReference type="Pfam" id="PF00403">
    <property type="entry name" value="HMA"/>
    <property type="match status" value="1"/>
</dbReference>
<organism evidence="2 3">
    <name type="scientific">Capnocytophaga canimorsus</name>
    <dbReference type="NCBI Taxonomy" id="28188"/>
    <lineage>
        <taxon>Bacteria</taxon>
        <taxon>Pseudomonadati</taxon>
        <taxon>Bacteroidota</taxon>
        <taxon>Flavobacteriia</taxon>
        <taxon>Flavobacteriales</taxon>
        <taxon>Flavobacteriaceae</taxon>
        <taxon>Capnocytophaga</taxon>
    </lineage>
</organism>